<feature type="compositionally biased region" description="Basic and acidic residues" evidence="1">
    <location>
        <begin position="128"/>
        <end position="142"/>
    </location>
</feature>
<keyword evidence="3" id="KW-1185">Reference proteome</keyword>
<organism evidence="2 3">
    <name type="scientific">Seiridium cardinale</name>
    <dbReference type="NCBI Taxonomy" id="138064"/>
    <lineage>
        <taxon>Eukaryota</taxon>
        <taxon>Fungi</taxon>
        <taxon>Dikarya</taxon>
        <taxon>Ascomycota</taxon>
        <taxon>Pezizomycotina</taxon>
        <taxon>Sordariomycetes</taxon>
        <taxon>Xylariomycetidae</taxon>
        <taxon>Amphisphaeriales</taxon>
        <taxon>Sporocadaceae</taxon>
        <taxon>Seiridium</taxon>
    </lineage>
</organism>
<comment type="caution">
    <text evidence="2">The sequence shown here is derived from an EMBL/GenBank/DDBJ whole genome shotgun (WGS) entry which is preliminary data.</text>
</comment>
<protein>
    <submittedName>
        <fullName evidence="2">Uncharacterized protein</fullName>
    </submittedName>
</protein>
<dbReference type="EMBL" id="JARVKM010000009">
    <property type="protein sequence ID" value="KAK9779647.1"/>
    <property type="molecule type" value="Genomic_DNA"/>
</dbReference>
<evidence type="ECO:0000313" key="3">
    <source>
        <dbReference type="Proteomes" id="UP001465668"/>
    </source>
</evidence>
<evidence type="ECO:0000256" key="1">
    <source>
        <dbReference type="SAM" id="MobiDB-lite"/>
    </source>
</evidence>
<accession>A0ABR2Y0V7</accession>
<sequence length="602" mass="68800">MSWQFTRRWREIQQERPYLKPEDESQLLRNLIVIALDVVELNGSSPYLYDFQHDILVRYASQTNQQAQLKSMRKSGPDQKADMEGLRRLVMDPDLPVSYLILGIQTNGDEVISFLPRTDTASAIASDHSARPQRVSDDDHVHLRTGPRGSHEASNTFTAGVGNSDRHDLCPSWYRPLGSPGHSSTHYPPGSSPRTKDGYKDPLPPFMFHRVKGDERLHAVLLQDPNRRILDECFDILTSFYQVYIYIEKPAGKPICGLIGHCSRKLIDEWPQDLRFARFFNVYYRTRAFLGVAAWLQDGYDRGGIRHVSKVLLDEIELPRMRTEVEVMRDRMSDPTPRGLKGRNVIQVSRLPWDSYVDLPLWRCPTQQDVPTRTTDEPWAVQGDATHRVQLAPTADKSPTPSAIEPTTVAVDDVDTIASDLLIDFEPHVQSSVQSPSVGQATFICEQTADLNDTISLHNNEFEPPTNQRVRNEFELIWLGTRAGEFIIGNYAKKHDDYKAVLLAAYSEKVRAGMETAKLLHLLDRVVLQEPREKNHRGEDLLALISWCQMFARTFLLSTSDTPSYKTIVKWTQTQANWARMRQVIWENQQVLSPAQRQVHGH</sequence>
<reference evidence="2 3" key="1">
    <citation type="submission" date="2024-02" db="EMBL/GenBank/DDBJ databases">
        <title>First draft genome assembly of two strains of Seiridium cardinale.</title>
        <authorList>
            <person name="Emiliani G."/>
            <person name="Scali E."/>
        </authorList>
    </citation>
    <scope>NUCLEOTIDE SEQUENCE [LARGE SCALE GENOMIC DNA]</scope>
    <source>
        <strain evidence="2 3">BM-138-000479</strain>
    </source>
</reference>
<feature type="region of interest" description="Disordered" evidence="1">
    <location>
        <begin position="125"/>
        <end position="163"/>
    </location>
</feature>
<proteinExistence type="predicted"/>
<evidence type="ECO:0000313" key="2">
    <source>
        <dbReference type="EMBL" id="KAK9779647.1"/>
    </source>
</evidence>
<gene>
    <name evidence="2" type="ORF">SCAR479_03254</name>
</gene>
<name>A0ABR2Y0V7_9PEZI</name>
<dbReference type="Proteomes" id="UP001465668">
    <property type="component" value="Unassembled WGS sequence"/>
</dbReference>